<evidence type="ECO:0000313" key="1">
    <source>
        <dbReference type="EMBL" id="MCY9597422.1"/>
    </source>
</evidence>
<protein>
    <submittedName>
        <fullName evidence="2">Uncharacterized protein</fullName>
    </submittedName>
</protein>
<dbReference type="Proteomes" id="UP001527202">
    <property type="component" value="Unassembled WGS sequence"/>
</dbReference>
<evidence type="ECO:0000313" key="2">
    <source>
        <dbReference type="EMBL" id="QAV17801.1"/>
    </source>
</evidence>
<evidence type="ECO:0000313" key="4">
    <source>
        <dbReference type="Proteomes" id="UP001527202"/>
    </source>
</evidence>
<dbReference type="Proteomes" id="UP000288943">
    <property type="component" value="Chromosome"/>
</dbReference>
<dbReference type="AlphaFoldDB" id="A0A410WU07"/>
<reference evidence="2 3" key="1">
    <citation type="submission" date="2018-01" db="EMBL/GenBank/DDBJ databases">
        <title>The whole genome sequencing and assembly of Paenibacillus chitinolyticus KCCM 41400 strain.</title>
        <authorList>
            <person name="Kim J.-Y."/>
            <person name="Park M.-K."/>
            <person name="Lee Y.-J."/>
            <person name="Yi H."/>
            <person name="Bahn Y.-S."/>
            <person name="Kim J.F."/>
            <person name="Lee D.-W."/>
        </authorList>
    </citation>
    <scope>NUCLEOTIDE SEQUENCE [LARGE SCALE GENOMIC DNA]</scope>
    <source>
        <strain evidence="2 3">KCCM 41400</strain>
    </source>
</reference>
<dbReference type="EMBL" id="CP026520">
    <property type="protein sequence ID" value="QAV17801.1"/>
    <property type="molecule type" value="Genomic_DNA"/>
</dbReference>
<proteinExistence type="predicted"/>
<keyword evidence="4" id="KW-1185">Reference proteome</keyword>
<dbReference type="GeneID" id="95374955"/>
<organism evidence="2 3">
    <name type="scientific">Paenibacillus chitinolyticus</name>
    <dbReference type="NCBI Taxonomy" id="79263"/>
    <lineage>
        <taxon>Bacteria</taxon>
        <taxon>Bacillati</taxon>
        <taxon>Bacillota</taxon>
        <taxon>Bacilli</taxon>
        <taxon>Bacillales</taxon>
        <taxon>Paenibacillaceae</taxon>
        <taxon>Paenibacillus</taxon>
    </lineage>
</organism>
<evidence type="ECO:0000313" key="3">
    <source>
        <dbReference type="Proteomes" id="UP000288943"/>
    </source>
</evidence>
<name>A0A410WU07_9BACL</name>
<dbReference type="RefSeq" id="WP_042231068.1">
    <property type="nucleotide sequence ID" value="NZ_CP026520.1"/>
</dbReference>
<dbReference type="KEGG" id="pchi:PC41400_09055"/>
<sequence length="219" mass="25522">MEYAKTVKAINHLFTYKIFDKQIYHKVQSLFSNLSVRDAAGIFGDLSNEAIFGLYLVLDELKTTNEAKEHIIYKYYGLKIKEQANESVEGSLVEQILEDYKKTSFLALESLIVKMLKEDRISENQFEKLKRSFDSKIIEKEIYSNRIRSKIKGKFPLSESELLKLFEYENYKLIEDALAQELIECSALPLFRLPNKGDKNKKIKTVLFNKATKLIKMKP</sequence>
<dbReference type="OrthoDB" id="2583721at2"/>
<gene>
    <name evidence="1" type="ORF">M5X16_16800</name>
    <name evidence="2" type="ORF">PC41400_09055</name>
</gene>
<accession>A0A410WU07</accession>
<dbReference type="EMBL" id="JAMDMJ010000021">
    <property type="protein sequence ID" value="MCY9597422.1"/>
    <property type="molecule type" value="Genomic_DNA"/>
</dbReference>
<reference evidence="1 4" key="2">
    <citation type="submission" date="2022-05" db="EMBL/GenBank/DDBJ databases">
        <title>Genome Sequencing of Bee-Associated Microbes.</title>
        <authorList>
            <person name="Dunlap C."/>
        </authorList>
    </citation>
    <scope>NUCLEOTIDE SEQUENCE [LARGE SCALE GENOMIC DNA]</scope>
    <source>
        <strain evidence="1 4">NRRL B-23120</strain>
    </source>
</reference>